<proteinExistence type="predicted"/>
<sequence>MESTEVQEGGVLTFDPKITVCRADNQSPTTNTGTYSTSYQHFARAFFLTAPTPTPTPTPIVVTSERLVTSVRNASAAGLTPTPTPIIITSERVVISVRSEPSAVSNPSSSRFTPTSSTSSASAANLAESATASLVLSSLGISKGAIAGIAVELAATTAAQGTGYAAARNDEEKHRAVTSLRPAASSPPPPSDMTELSAANAPLNRTSSPYFWTSHPSSPAVQHGELPSYAPGNQPFVNELGTAQPHPTYVENTGPYYPEAYAAPQDMRTSQLAELESQQRELEERMARMRHLSALEEGHARMQSEIARLRQG</sequence>
<feature type="region of interest" description="Disordered" evidence="2">
    <location>
        <begin position="99"/>
        <end position="119"/>
    </location>
</feature>
<evidence type="ECO:0000256" key="2">
    <source>
        <dbReference type="SAM" id="MobiDB-lite"/>
    </source>
</evidence>
<keyword evidence="4" id="KW-1185">Reference proteome</keyword>
<organism evidence="3 4">
    <name type="scientific">Setomelanomma holmii</name>
    <dbReference type="NCBI Taxonomy" id="210430"/>
    <lineage>
        <taxon>Eukaryota</taxon>
        <taxon>Fungi</taxon>
        <taxon>Dikarya</taxon>
        <taxon>Ascomycota</taxon>
        <taxon>Pezizomycotina</taxon>
        <taxon>Dothideomycetes</taxon>
        <taxon>Pleosporomycetidae</taxon>
        <taxon>Pleosporales</taxon>
        <taxon>Pleosporineae</taxon>
        <taxon>Phaeosphaeriaceae</taxon>
        <taxon>Setomelanomma</taxon>
    </lineage>
</organism>
<feature type="region of interest" description="Disordered" evidence="2">
    <location>
        <begin position="167"/>
        <end position="197"/>
    </location>
</feature>
<keyword evidence="1" id="KW-0175">Coiled coil</keyword>
<comment type="caution">
    <text evidence="3">The sequence shown here is derived from an EMBL/GenBank/DDBJ whole genome shotgun (WGS) entry which is preliminary data.</text>
</comment>
<dbReference type="AlphaFoldDB" id="A0A9P4LHY4"/>
<accession>A0A9P4LHY4</accession>
<dbReference type="EMBL" id="ML978227">
    <property type="protein sequence ID" value="KAF2027361.1"/>
    <property type="molecule type" value="Genomic_DNA"/>
</dbReference>
<name>A0A9P4LHY4_9PLEO</name>
<evidence type="ECO:0000313" key="3">
    <source>
        <dbReference type="EMBL" id="KAF2027361.1"/>
    </source>
</evidence>
<feature type="coiled-coil region" evidence="1">
    <location>
        <begin position="265"/>
        <end position="292"/>
    </location>
</feature>
<protein>
    <submittedName>
        <fullName evidence="3">Uncharacterized protein</fullName>
    </submittedName>
</protein>
<dbReference type="Proteomes" id="UP000799777">
    <property type="component" value="Unassembled WGS sequence"/>
</dbReference>
<gene>
    <name evidence="3" type="ORF">EK21DRAFT_114857</name>
</gene>
<evidence type="ECO:0000313" key="4">
    <source>
        <dbReference type="Proteomes" id="UP000799777"/>
    </source>
</evidence>
<reference evidence="3" key="1">
    <citation type="journal article" date="2020" name="Stud. Mycol.">
        <title>101 Dothideomycetes genomes: a test case for predicting lifestyles and emergence of pathogens.</title>
        <authorList>
            <person name="Haridas S."/>
            <person name="Albert R."/>
            <person name="Binder M."/>
            <person name="Bloem J."/>
            <person name="Labutti K."/>
            <person name="Salamov A."/>
            <person name="Andreopoulos B."/>
            <person name="Baker S."/>
            <person name="Barry K."/>
            <person name="Bills G."/>
            <person name="Bluhm B."/>
            <person name="Cannon C."/>
            <person name="Castanera R."/>
            <person name="Culley D."/>
            <person name="Daum C."/>
            <person name="Ezra D."/>
            <person name="Gonzalez J."/>
            <person name="Henrissat B."/>
            <person name="Kuo A."/>
            <person name="Liang C."/>
            <person name="Lipzen A."/>
            <person name="Lutzoni F."/>
            <person name="Magnuson J."/>
            <person name="Mondo S."/>
            <person name="Nolan M."/>
            <person name="Ohm R."/>
            <person name="Pangilinan J."/>
            <person name="Park H.-J."/>
            <person name="Ramirez L."/>
            <person name="Alfaro M."/>
            <person name="Sun H."/>
            <person name="Tritt A."/>
            <person name="Yoshinaga Y."/>
            <person name="Zwiers L.-H."/>
            <person name="Turgeon B."/>
            <person name="Goodwin S."/>
            <person name="Spatafora J."/>
            <person name="Crous P."/>
            <person name="Grigoriev I."/>
        </authorList>
    </citation>
    <scope>NUCLEOTIDE SEQUENCE</scope>
    <source>
        <strain evidence="3">CBS 110217</strain>
    </source>
</reference>
<evidence type="ECO:0000256" key="1">
    <source>
        <dbReference type="SAM" id="Coils"/>
    </source>
</evidence>